<dbReference type="EMBL" id="STGT01000003">
    <property type="protein sequence ID" value="THV13748.1"/>
    <property type="molecule type" value="Genomic_DNA"/>
</dbReference>
<gene>
    <name evidence="1" type="ORF">E9677_12625</name>
</gene>
<proteinExistence type="predicted"/>
<accession>A0ABY2QTQ9</accession>
<evidence type="ECO:0000313" key="1">
    <source>
        <dbReference type="EMBL" id="THV13748.1"/>
    </source>
</evidence>
<name>A0ABY2QTQ9_9HYPH</name>
<evidence type="ECO:0000313" key="2">
    <source>
        <dbReference type="Proteomes" id="UP000309667"/>
    </source>
</evidence>
<dbReference type="RefSeq" id="WP_136558456.1">
    <property type="nucleotide sequence ID" value="NZ_STGT01000003.1"/>
</dbReference>
<dbReference type="Proteomes" id="UP000309667">
    <property type="component" value="Unassembled WGS sequence"/>
</dbReference>
<sequence>MSGTLVCLIENIQTRQTCPACDGPRQAHTLPTQWHETRAIFACGAVFIARGEEIEVERPCGDRSKLCAELWTIQAKGQGGA</sequence>
<organism evidence="1 2">
    <name type="scientific">Rhizobium rhizophilum</name>
    <dbReference type="NCBI Taxonomy" id="1850373"/>
    <lineage>
        <taxon>Bacteria</taxon>
        <taxon>Pseudomonadati</taxon>
        <taxon>Pseudomonadota</taxon>
        <taxon>Alphaproteobacteria</taxon>
        <taxon>Hyphomicrobiales</taxon>
        <taxon>Rhizobiaceae</taxon>
        <taxon>Rhizobium/Agrobacterium group</taxon>
        <taxon>Rhizobium</taxon>
    </lineage>
</organism>
<keyword evidence="2" id="KW-1185">Reference proteome</keyword>
<reference evidence="1 2" key="1">
    <citation type="submission" date="2019-04" db="EMBL/GenBank/DDBJ databases">
        <title>Genome sequence of strain 7209-2.</title>
        <authorList>
            <person name="Gao J."/>
            <person name="Sun J."/>
        </authorList>
    </citation>
    <scope>NUCLEOTIDE SEQUENCE [LARGE SCALE GENOMIC DNA]</scope>
    <source>
        <strain evidence="1 2">7209-2</strain>
    </source>
</reference>
<comment type="caution">
    <text evidence="1">The sequence shown here is derived from an EMBL/GenBank/DDBJ whole genome shotgun (WGS) entry which is preliminary data.</text>
</comment>
<protein>
    <submittedName>
        <fullName evidence="1">Uncharacterized protein</fullName>
    </submittedName>
</protein>